<gene>
    <name evidence="2" type="ORF">SMTD_LOCUS10039</name>
</gene>
<dbReference type="PROSITE" id="PS50096">
    <property type="entry name" value="IQ"/>
    <property type="match status" value="1"/>
</dbReference>
<proteinExistence type="predicted"/>
<evidence type="ECO:0000313" key="2">
    <source>
        <dbReference type="EMBL" id="VDP52630.1"/>
    </source>
</evidence>
<protein>
    <recommendedName>
        <fullName evidence="1">IQCH-like ATP-grasp domain-containing protein</fullName>
    </recommendedName>
</protein>
<dbReference type="AlphaFoldDB" id="A0A183P6Q1"/>
<sequence>GRQGPTRAAIKIQSTFRRYRAQKQYDEQKRLRGAAAIISTSWIRYKKMKQLRERLSNTRKYCTEISQKKLKELGNNWERFEQNSHVVVHLPSASYSESIRQQLGSIEELEYMESRQIARICEIRNPNRDVVIVTRAPISDDLLEYYNKLLGLTTAIETGQAENQCSISSRYRIIVPEAIKYFHSNAASPMCLASLLKYSPRALKHIRRFIAGRPAILIPGFGEHDDIFYVANCLEIPVWSSTPSINSLFTLQSTTRRLVKQLLDTLSDRDISTDLKNQNISKASALFTSVITSRRKVIDDTRTNKLLEGFGKLKKDIDKFVTGQNYWPVEQPPGDFDIYTMDHLCETLASLFTENLPIKNWLLKIDHNNIDKHATAFISIENLQSFKWALEQRQWHGAARWNKKWAQETTYVKILSEVPQLLQRHLKLFPNSFYTDSTSFIEAFLKHGK</sequence>
<dbReference type="PANTHER" id="PTHR14465:SF0">
    <property type="entry name" value="IQ DOMAIN-CONTAINING PROTEIN H"/>
    <property type="match status" value="1"/>
</dbReference>
<evidence type="ECO:0000259" key="1">
    <source>
        <dbReference type="Pfam" id="PF24923"/>
    </source>
</evidence>
<feature type="non-terminal residue" evidence="2">
    <location>
        <position position="1"/>
    </location>
</feature>
<dbReference type="EMBL" id="UZAL01030209">
    <property type="protein sequence ID" value="VDP52630.1"/>
    <property type="molecule type" value="Genomic_DNA"/>
</dbReference>
<dbReference type="PANTHER" id="PTHR14465">
    <property type="entry name" value="IQ DOMAIN-CONTAINING PROTEIN H"/>
    <property type="match status" value="1"/>
</dbReference>
<dbReference type="Pfam" id="PF24923">
    <property type="entry name" value="ATP-grasp_IQCH"/>
    <property type="match status" value="1"/>
</dbReference>
<evidence type="ECO:0000313" key="3">
    <source>
        <dbReference type="Proteomes" id="UP000269396"/>
    </source>
</evidence>
<dbReference type="Proteomes" id="UP000269396">
    <property type="component" value="Unassembled WGS sequence"/>
</dbReference>
<dbReference type="InterPro" id="IPR056855">
    <property type="entry name" value="ATP-grasp_IQCH"/>
</dbReference>
<reference evidence="2 3" key="1">
    <citation type="submission" date="2018-11" db="EMBL/GenBank/DDBJ databases">
        <authorList>
            <consortium name="Pathogen Informatics"/>
        </authorList>
    </citation>
    <scope>NUCLEOTIDE SEQUENCE [LARGE SCALE GENOMIC DNA]</scope>
    <source>
        <strain>Denwood</strain>
        <strain evidence="3">Zambia</strain>
    </source>
</reference>
<name>A0A183P6Q1_9TREM</name>
<accession>A0A183P6Q1</accession>
<dbReference type="InterPro" id="IPR038752">
    <property type="entry name" value="IQCH"/>
</dbReference>
<keyword evidence="3" id="KW-1185">Reference proteome</keyword>
<dbReference type="InterPro" id="IPR000048">
    <property type="entry name" value="IQ_motif_EF-hand-BS"/>
</dbReference>
<dbReference type="STRING" id="31246.A0A183P6Q1"/>
<organism evidence="2 3">
    <name type="scientific">Schistosoma mattheei</name>
    <dbReference type="NCBI Taxonomy" id="31246"/>
    <lineage>
        <taxon>Eukaryota</taxon>
        <taxon>Metazoa</taxon>
        <taxon>Spiralia</taxon>
        <taxon>Lophotrochozoa</taxon>
        <taxon>Platyhelminthes</taxon>
        <taxon>Trematoda</taxon>
        <taxon>Digenea</taxon>
        <taxon>Strigeidida</taxon>
        <taxon>Schistosomatoidea</taxon>
        <taxon>Schistosomatidae</taxon>
        <taxon>Schistosoma</taxon>
    </lineage>
</organism>
<feature type="domain" description="IQCH-like ATP-grasp" evidence="1">
    <location>
        <begin position="329"/>
        <end position="448"/>
    </location>
</feature>
<dbReference type="Pfam" id="PF00612">
    <property type="entry name" value="IQ"/>
    <property type="match status" value="1"/>
</dbReference>